<dbReference type="AlphaFoldDB" id="A0A6I6FFA8"/>
<dbReference type="PROSITE" id="PS01081">
    <property type="entry name" value="HTH_TETR_1"/>
    <property type="match status" value="1"/>
</dbReference>
<dbReference type="Gene3D" id="1.10.357.10">
    <property type="entry name" value="Tetracycline Repressor, domain 2"/>
    <property type="match status" value="2"/>
</dbReference>
<protein>
    <submittedName>
        <fullName evidence="7">TetR/AcrR family transcriptional regulator</fullName>
    </submittedName>
</protein>
<dbReference type="PANTHER" id="PTHR30055:SF234">
    <property type="entry name" value="HTH-TYPE TRANSCRIPTIONAL REGULATOR BETI"/>
    <property type="match status" value="1"/>
</dbReference>
<dbReference type="Pfam" id="PF17920">
    <property type="entry name" value="TetR_C_16"/>
    <property type="match status" value="1"/>
</dbReference>
<reference evidence="7 8" key="1">
    <citation type="submission" date="2018-12" db="EMBL/GenBank/DDBJ databases">
        <title>Complete genome sequence of Streptomyces ficellus NRRL8067, the producer of ficellomycin, feldamycin and nojirimycin.</title>
        <authorList>
            <person name="Zhang H."/>
            <person name="Yue R."/>
            <person name="Liu Y."/>
            <person name="Li M."/>
            <person name="Mu H."/>
            <person name="Zhang J."/>
        </authorList>
    </citation>
    <scope>NUCLEOTIDE SEQUENCE [LARGE SCALE GENOMIC DNA]</scope>
    <source>
        <strain evidence="7 8">NRRL 8067</strain>
    </source>
</reference>
<dbReference type="PRINTS" id="PR00455">
    <property type="entry name" value="HTHTETR"/>
</dbReference>
<feature type="region of interest" description="Disordered" evidence="5">
    <location>
        <begin position="76"/>
        <end position="111"/>
    </location>
</feature>
<evidence type="ECO:0000256" key="3">
    <source>
        <dbReference type="ARBA" id="ARBA00023163"/>
    </source>
</evidence>
<dbReference type="GO" id="GO:0000976">
    <property type="term" value="F:transcription cis-regulatory region binding"/>
    <property type="evidence" value="ECO:0007669"/>
    <property type="project" value="TreeGrafter"/>
</dbReference>
<dbReference type="InterPro" id="IPR050109">
    <property type="entry name" value="HTH-type_TetR-like_transc_reg"/>
</dbReference>
<sequence length="214" mass="22000">MLEAASALFAERGYDRATVRDIAGRAGVNQALLFRHFGSKRALFGEVVSRDGREQLRSTPAERLVETVLAGMLTPPGAVDDGEDVGDVGDGAGDGTCRGEGDCRGNGDRSGAGAGRSLETLLRSVGAGDEISAAVTGLGDDYARALAGLSRADDSSLRGDLALSWLVGIGLMRVVVGRKPLADADPGEVSRLVVSTLGHLLEGMAPPDPGAERT</sequence>
<gene>
    <name evidence="7" type="ORF">EIZ62_19950</name>
</gene>
<evidence type="ECO:0000256" key="4">
    <source>
        <dbReference type="PROSITE-ProRule" id="PRU00335"/>
    </source>
</evidence>
<dbReference type="EMBL" id="CP034279">
    <property type="protein sequence ID" value="QGV82763.1"/>
    <property type="molecule type" value="Genomic_DNA"/>
</dbReference>
<proteinExistence type="predicted"/>
<accession>A0A6I6FFA8</accession>
<evidence type="ECO:0000313" key="8">
    <source>
        <dbReference type="Proteomes" id="UP000422572"/>
    </source>
</evidence>
<keyword evidence="2 4" id="KW-0238">DNA-binding</keyword>
<organism evidence="7 8">
    <name type="scientific">Streptomyces ficellus</name>
    <dbReference type="NCBI Taxonomy" id="1977088"/>
    <lineage>
        <taxon>Bacteria</taxon>
        <taxon>Bacillati</taxon>
        <taxon>Actinomycetota</taxon>
        <taxon>Actinomycetes</taxon>
        <taxon>Kitasatosporales</taxon>
        <taxon>Streptomycetaceae</taxon>
        <taxon>Streptomyces</taxon>
    </lineage>
</organism>
<dbReference type="InterPro" id="IPR041678">
    <property type="entry name" value="TetR_C_16"/>
</dbReference>
<name>A0A6I6FFA8_9ACTN</name>
<keyword evidence="3" id="KW-0804">Transcription</keyword>
<keyword evidence="8" id="KW-1185">Reference proteome</keyword>
<dbReference type="InterPro" id="IPR036271">
    <property type="entry name" value="Tet_transcr_reg_TetR-rel_C_sf"/>
</dbReference>
<evidence type="ECO:0000313" key="7">
    <source>
        <dbReference type="EMBL" id="QGV82763.1"/>
    </source>
</evidence>
<dbReference type="KEGG" id="sfic:EIZ62_19950"/>
<dbReference type="SUPFAM" id="SSF46689">
    <property type="entry name" value="Homeodomain-like"/>
    <property type="match status" value="1"/>
</dbReference>
<dbReference type="InterPro" id="IPR009057">
    <property type="entry name" value="Homeodomain-like_sf"/>
</dbReference>
<dbReference type="PANTHER" id="PTHR30055">
    <property type="entry name" value="HTH-TYPE TRANSCRIPTIONAL REGULATOR RUTR"/>
    <property type="match status" value="1"/>
</dbReference>
<feature type="DNA-binding region" description="H-T-H motif" evidence="4">
    <location>
        <begin position="18"/>
        <end position="37"/>
    </location>
</feature>
<dbReference type="Pfam" id="PF00440">
    <property type="entry name" value="TetR_N"/>
    <property type="match status" value="1"/>
</dbReference>
<dbReference type="SUPFAM" id="SSF48498">
    <property type="entry name" value="Tetracyclin repressor-like, C-terminal domain"/>
    <property type="match status" value="1"/>
</dbReference>
<dbReference type="OrthoDB" id="3210235at2"/>
<evidence type="ECO:0000256" key="5">
    <source>
        <dbReference type="SAM" id="MobiDB-lite"/>
    </source>
</evidence>
<dbReference type="InterPro" id="IPR001647">
    <property type="entry name" value="HTH_TetR"/>
</dbReference>
<dbReference type="GO" id="GO:0003700">
    <property type="term" value="F:DNA-binding transcription factor activity"/>
    <property type="evidence" value="ECO:0007669"/>
    <property type="project" value="TreeGrafter"/>
</dbReference>
<dbReference type="PROSITE" id="PS50977">
    <property type="entry name" value="HTH_TETR_2"/>
    <property type="match status" value="1"/>
</dbReference>
<dbReference type="Proteomes" id="UP000422572">
    <property type="component" value="Chromosome"/>
</dbReference>
<dbReference type="InterPro" id="IPR023772">
    <property type="entry name" value="DNA-bd_HTH_TetR-type_CS"/>
</dbReference>
<feature type="domain" description="HTH tetR-type" evidence="6">
    <location>
        <begin position="1"/>
        <end position="55"/>
    </location>
</feature>
<evidence type="ECO:0000256" key="1">
    <source>
        <dbReference type="ARBA" id="ARBA00023015"/>
    </source>
</evidence>
<evidence type="ECO:0000256" key="2">
    <source>
        <dbReference type="ARBA" id="ARBA00023125"/>
    </source>
</evidence>
<evidence type="ECO:0000259" key="6">
    <source>
        <dbReference type="PROSITE" id="PS50977"/>
    </source>
</evidence>
<feature type="compositionally biased region" description="Basic and acidic residues" evidence="5">
    <location>
        <begin position="97"/>
        <end position="107"/>
    </location>
</feature>
<keyword evidence="1" id="KW-0805">Transcription regulation</keyword>